<proteinExistence type="predicted"/>
<dbReference type="InterPro" id="IPR004360">
    <property type="entry name" value="Glyas_Fos-R_dOase_dom"/>
</dbReference>
<dbReference type="PANTHER" id="PTHR33993:SF14">
    <property type="entry name" value="GB|AAF24581.1"/>
    <property type="match status" value="1"/>
</dbReference>
<organism evidence="3 4">
    <name type="scientific">Arthrobacter citreus</name>
    <dbReference type="NCBI Taxonomy" id="1670"/>
    <lineage>
        <taxon>Bacteria</taxon>
        <taxon>Bacillati</taxon>
        <taxon>Actinomycetota</taxon>
        <taxon>Actinomycetes</taxon>
        <taxon>Micrococcales</taxon>
        <taxon>Micrococcaceae</taxon>
        <taxon>Arthrobacter</taxon>
    </lineage>
</organism>
<dbReference type="Gene3D" id="3.10.180.10">
    <property type="entry name" value="2,3-Dihydroxybiphenyl 1,2-Dioxygenase, domain 1"/>
    <property type="match status" value="2"/>
</dbReference>
<dbReference type="EMBL" id="CP151657">
    <property type="protein sequence ID" value="WZP16158.1"/>
    <property type="molecule type" value="Genomic_DNA"/>
</dbReference>
<dbReference type="InterPro" id="IPR052164">
    <property type="entry name" value="Anthracycline_SecMetBiosynth"/>
</dbReference>
<keyword evidence="4" id="KW-1185">Reference proteome</keyword>
<sequence length="275" mass="29363">MTPRTYPAGVPCWIDTEQPDVDAAADFYGGLFGWTFEDAMPPGAPGRYLIARLNGADVGGLAGNDGQAASWNTYVAVDDADAAAERLQSAGATVQSEPADAGEGGRAASLYDPQGAGFRIWQARRRPGTQAVNVPGAWNFSDLHTADVGAAAAFYGSAFGWEADDLGYGWLVRRPGYGNHLQSTVDPGIRERQAEISVPPGFEDAIAWYVDAAGNQRPHWHVTFAVEDRDGTADQAERLGAVVVDQSDEEWSRTARIRDPQGAEFTVSQFTPPSG</sequence>
<feature type="domain" description="VOC" evidence="2">
    <location>
        <begin position="137"/>
        <end position="270"/>
    </location>
</feature>
<evidence type="ECO:0000256" key="1">
    <source>
        <dbReference type="SAM" id="MobiDB-lite"/>
    </source>
</evidence>
<dbReference type="RefSeq" id="WP_342023805.1">
    <property type="nucleotide sequence ID" value="NZ_CP151657.1"/>
</dbReference>
<gene>
    <name evidence="3" type="ORF">AAE021_00780</name>
</gene>
<dbReference type="Proteomes" id="UP001448858">
    <property type="component" value="Chromosome"/>
</dbReference>
<protein>
    <submittedName>
        <fullName evidence="3">VOC family protein</fullName>
    </submittedName>
</protein>
<evidence type="ECO:0000313" key="3">
    <source>
        <dbReference type="EMBL" id="WZP16158.1"/>
    </source>
</evidence>
<dbReference type="InterPro" id="IPR041581">
    <property type="entry name" value="Glyoxalase_6"/>
</dbReference>
<dbReference type="PROSITE" id="PS51819">
    <property type="entry name" value="VOC"/>
    <property type="match status" value="2"/>
</dbReference>
<dbReference type="Pfam" id="PF18029">
    <property type="entry name" value="Glyoxalase_6"/>
    <property type="match status" value="1"/>
</dbReference>
<feature type="domain" description="VOC" evidence="2">
    <location>
        <begin position="10"/>
        <end position="123"/>
    </location>
</feature>
<evidence type="ECO:0000259" key="2">
    <source>
        <dbReference type="PROSITE" id="PS51819"/>
    </source>
</evidence>
<name>A0ABZ2ZY95_9MICC</name>
<reference evidence="3 4" key="1">
    <citation type="submission" date="2024-04" db="EMBL/GenBank/DDBJ databases">
        <title>Arthrobacter sp. from Plains bison fecal sample.</title>
        <authorList>
            <person name="Ruzzini A."/>
        </authorList>
    </citation>
    <scope>NUCLEOTIDE SEQUENCE [LARGE SCALE GENOMIC DNA]</scope>
    <source>
        <strain evidence="3 4">EINP1</strain>
    </source>
</reference>
<dbReference type="InterPro" id="IPR037523">
    <property type="entry name" value="VOC_core"/>
</dbReference>
<feature type="region of interest" description="Disordered" evidence="1">
    <location>
        <begin position="90"/>
        <end position="110"/>
    </location>
</feature>
<accession>A0ABZ2ZY95</accession>
<dbReference type="InterPro" id="IPR029068">
    <property type="entry name" value="Glyas_Bleomycin-R_OHBP_Dase"/>
</dbReference>
<evidence type="ECO:0000313" key="4">
    <source>
        <dbReference type="Proteomes" id="UP001448858"/>
    </source>
</evidence>
<dbReference type="Pfam" id="PF00903">
    <property type="entry name" value="Glyoxalase"/>
    <property type="match status" value="1"/>
</dbReference>
<dbReference type="PANTHER" id="PTHR33993">
    <property type="entry name" value="GLYOXALASE-RELATED"/>
    <property type="match status" value="1"/>
</dbReference>
<dbReference type="SUPFAM" id="SSF54593">
    <property type="entry name" value="Glyoxalase/Bleomycin resistance protein/Dihydroxybiphenyl dioxygenase"/>
    <property type="match status" value="1"/>
</dbReference>